<reference evidence="2" key="1">
    <citation type="journal article" date="2019" name="Int. J. Syst. Evol. Microbiol.">
        <title>The Global Catalogue of Microorganisms (GCM) 10K type strain sequencing project: providing services to taxonomists for standard genome sequencing and annotation.</title>
        <authorList>
            <consortium name="The Broad Institute Genomics Platform"/>
            <consortium name="The Broad Institute Genome Sequencing Center for Infectious Disease"/>
            <person name="Wu L."/>
            <person name="Ma J."/>
        </authorList>
    </citation>
    <scope>NUCLEOTIDE SEQUENCE [LARGE SCALE GENOMIC DNA]</scope>
    <source>
        <strain evidence="2">JCM 17933</strain>
    </source>
</reference>
<name>A0ABP8QMI1_9ACTN</name>
<dbReference type="EMBL" id="BAABHF010000038">
    <property type="protein sequence ID" value="GAA4505330.1"/>
    <property type="molecule type" value="Genomic_DNA"/>
</dbReference>
<protein>
    <submittedName>
        <fullName evidence="1">Uncharacterized protein</fullName>
    </submittedName>
</protein>
<comment type="caution">
    <text evidence="1">The sequence shown here is derived from an EMBL/GenBank/DDBJ whole genome shotgun (WGS) entry which is preliminary data.</text>
</comment>
<sequence length="122" mass="13918">MISELDDVRRRLTAVEEETASLREWRQQAQHVTDLFGTLDKEVADLRIAAGQQRNVLNAIGMTHSEHHAQFLRQADILGGLVLEVSGVRRTQAEHGQMLKEHKQMLSEQGRMLREVLDRLPA</sequence>
<accession>A0ABP8QMI1</accession>
<proteinExistence type="predicted"/>
<organism evidence="1 2">
    <name type="scientific">Actinoallomurus oryzae</name>
    <dbReference type="NCBI Taxonomy" id="502180"/>
    <lineage>
        <taxon>Bacteria</taxon>
        <taxon>Bacillati</taxon>
        <taxon>Actinomycetota</taxon>
        <taxon>Actinomycetes</taxon>
        <taxon>Streptosporangiales</taxon>
        <taxon>Thermomonosporaceae</taxon>
        <taxon>Actinoallomurus</taxon>
    </lineage>
</organism>
<keyword evidence="2" id="KW-1185">Reference proteome</keyword>
<evidence type="ECO:0000313" key="2">
    <source>
        <dbReference type="Proteomes" id="UP001500503"/>
    </source>
</evidence>
<dbReference type="Proteomes" id="UP001500503">
    <property type="component" value="Unassembled WGS sequence"/>
</dbReference>
<gene>
    <name evidence="1" type="ORF">GCM10023191_060860</name>
</gene>
<evidence type="ECO:0000313" key="1">
    <source>
        <dbReference type="EMBL" id="GAA4505330.1"/>
    </source>
</evidence>
<dbReference type="RefSeq" id="WP_345469644.1">
    <property type="nucleotide sequence ID" value="NZ_BAABHF010000038.1"/>
</dbReference>